<dbReference type="GO" id="GO:0000793">
    <property type="term" value="C:condensed chromosome"/>
    <property type="evidence" value="ECO:0007669"/>
    <property type="project" value="TreeGrafter"/>
</dbReference>
<feature type="non-terminal residue" evidence="1">
    <location>
        <position position="210"/>
    </location>
</feature>
<dbReference type="GO" id="GO:0046975">
    <property type="term" value="F:histone H3K36 methyltransferase activity"/>
    <property type="evidence" value="ECO:0007669"/>
    <property type="project" value="TreeGrafter"/>
</dbReference>
<dbReference type="GO" id="GO:0000014">
    <property type="term" value="F:single-stranded DNA endodeoxyribonuclease activity"/>
    <property type="evidence" value="ECO:0007669"/>
    <property type="project" value="TreeGrafter"/>
</dbReference>
<dbReference type="GO" id="GO:0042800">
    <property type="term" value="F:histone H3K4 methyltransferase activity"/>
    <property type="evidence" value="ECO:0007669"/>
    <property type="project" value="TreeGrafter"/>
</dbReference>
<sequence>KVIAIIKSTLKKNLKMEKFEYRAYIKTRVLLRKSAVEIANELKLAHGDQAPKYSTVARWVALFKEGREELNDDPRSGRPIIVHTAANIELVRQIIEADPHSTFDDIMAQSSINRYTLGEIIHDSLGLRKLASRRIPHELADKNRKERVEACRENLARFKEGKWRLCDVITGDEPWFYLRQIGHKSSNYSWVAEGEAPRTIVRRDRYEPKS</sequence>
<evidence type="ECO:0000313" key="1">
    <source>
        <dbReference type="EMBL" id="CAF4590519.1"/>
    </source>
</evidence>
<dbReference type="PANTHER" id="PTHR46060">
    <property type="entry name" value="MARINER MOS1 TRANSPOSASE-LIKE PROTEIN"/>
    <property type="match status" value="1"/>
</dbReference>
<dbReference type="InterPro" id="IPR036397">
    <property type="entry name" value="RNaseH_sf"/>
</dbReference>
<dbReference type="PANTHER" id="PTHR46060:SF2">
    <property type="entry name" value="HISTONE-LYSINE N-METHYLTRANSFERASE SETMAR"/>
    <property type="match status" value="1"/>
</dbReference>
<evidence type="ECO:0000313" key="2">
    <source>
        <dbReference type="Proteomes" id="UP000681722"/>
    </source>
</evidence>
<dbReference type="GO" id="GO:0044547">
    <property type="term" value="F:DNA topoisomerase binding"/>
    <property type="evidence" value="ECO:0007669"/>
    <property type="project" value="TreeGrafter"/>
</dbReference>
<proteinExistence type="predicted"/>
<reference evidence="1" key="1">
    <citation type="submission" date="2021-02" db="EMBL/GenBank/DDBJ databases">
        <authorList>
            <person name="Nowell W R."/>
        </authorList>
    </citation>
    <scope>NUCLEOTIDE SEQUENCE</scope>
</reference>
<dbReference type="InterPro" id="IPR052709">
    <property type="entry name" value="Transposase-MT_Hybrid"/>
</dbReference>
<dbReference type="AlphaFoldDB" id="A0A8S2YWY6"/>
<gene>
    <name evidence="1" type="ORF">SRO942_LOCUS48475</name>
</gene>
<protein>
    <recommendedName>
        <fullName evidence="3">Mos1 transposase HTH domain-containing protein</fullName>
    </recommendedName>
</protein>
<dbReference type="Gene3D" id="3.30.420.10">
    <property type="entry name" value="Ribonuclease H-like superfamily/Ribonuclease H"/>
    <property type="match status" value="1"/>
</dbReference>
<comment type="caution">
    <text evidence="1">The sequence shown here is derived from an EMBL/GenBank/DDBJ whole genome shotgun (WGS) entry which is preliminary data.</text>
</comment>
<dbReference type="Proteomes" id="UP000681722">
    <property type="component" value="Unassembled WGS sequence"/>
</dbReference>
<evidence type="ECO:0008006" key="3">
    <source>
        <dbReference type="Google" id="ProtNLM"/>
    </source>
</evidence>
<organism evidence="1 2">
    <name type="scientific">Didymodactylos carnosus</name>
    <dbReference type="NCBI Taxonomy" id="1234261"/>
    <lineage>
        <taxon>Eukaryota</taxon>
        <taxon>Metazoa</taxon>
        <taxon>Spiralia</taxon>
        <taxon>Gnathifera</taxon>
        <taxon>Rotifera</taxon>
        <taxon>Eurotatoria</taxon>
        <taxon>Bdelloidea</taxon>
        <taxon>Philodinida</taxon>
        <taxon>Philodinidae</taxon>
        <taxon>Didymodactylos</taxon>
    </lineage>
</organism>
<dbReference type="GO" id="GO:0003697">
    <property type="term" value="F:single-stranded DNA binding"/>
    <property type="evidence" value="ECO:0007669"/>
    <property type="project" value="TreeGrafter"/>
</dbReference>
<dbReference type="OrthoDB" id="10017160at2759"/>
<accession>A0A8S2YWY6</accession>
<dbReference type="EMBL" id="CAJOBC010124910">
    <property type="protein sequence ID" value="CAF4590519.1"/>
    <property type="molecule type" value="Genomic_DNA"/>
</dbReference>
<feature type="non-terminal residue" evidence="1">
    <location>
        <position position="1"/>
    </location>
</feature>
<dbReference type="GO" id="GO:0003690">
    <property type="term" value="F:double-stranded DNA binding"/>
    <property type="evidence" value="ECO:0007669"/>
    <property type="project" value="TreeGrafter"/>
</dbReference>
<dbReference type="GO" id="GO:0000729">
    <property type="term" value="P:DNA double-strand break processing"/>
    <property type="evidence" value="ECO:0007669"/>
    <property type="project" value="TreeGrafter"/>
</dbReference>
<dbReference type="GO" id="GO:0035861">
    <property type="term" value="C:site of double-strand break"/>
    <property type="evidence" value="ECO:0007669"/>
    <property type="project" value="TreeGrafter"/>
</dbReference>
<dbReference type="GO" id="GO:0015074">
    <property type="term" value="P:DNA integration"/>
    <property type="evidence" value="ECO:0007669"/>
    <property type="project" value="TreeGrafter"/>
</dbReference>
<dbReference type="GO" id="GO:0044774">
    <property type="term" value="P:mitotic DNA integrity checkpoint signaling"/>
    <property type="evidence" value="ECO:0007669"/>
    <property type="project" value="TreeGrafter"/>
</dbReference>
<dbReference type="GO" id="GO:0031297">
    <property type="term" value="P:replication fork processing"/>
    <property type="evidence" value="ECO:0007669"/>
    <property type="project" value="TreeGrafter"/>
</dbReference>
<dbReference type="GO" id="GO:0005634">
    <property type="term" value="C:nucleus"/>
    <property type="evidence" value="ECO:0007669"/>
    <property type="project" value="TreeGrafter"/>
</dbReference>
<dbReference type="GO" id="GO:0006303">
    <property type="term" value="P:double-strand break repair via nonhomologous end joining"/>
    <property type="evidence" value="ECO:0007669"/>
    <property type="project" value="TreeGrafter"/>
</dbReference>
<name>A0A8S2YWY6_9BILA</name>